<accession>A0A6J7WY51</accession>
<dbReference type="EMBL" id="LR798305">
    <property type="protein sequence ID" value="CAB5222961.1"/>
    <property type="molecule type" value="Genomic_DNA"/>
</dbReference>
<reference evidence="1" key="1">
    <citation type="submission" date="2020-05" db="EMBL/GenBank/DDBJ databases">
        <authorList>
            <person name="Chiriac C."/>
            <person name="Salcher M."/>
            <person name="Ghai R."/>
            <person name="Kavagutti S V."/>
        </authorList>
    </citation>
    <scope>NUCLEOTIDE SEQUENCE</scope>
</reference>
<proteinExistence type="predicted"/>
<protein>
    <submittedName>
        <fullName evidence="1">Uncharacterized protein</fullName>
    </submittedName>
</protein>
<organism evidence="1">
    <name type="scientific">uncultured Caudovirales phage</name>
    <dbReference type="NCBI Taxonomy" id="2100421"/>
    <lineage>
        <taxon>Viruses</taxon>
        <taxon>Duplodnaviria</taxon>
        <taxon>Heunggongvirae</taxon>
        <taxon>Uroviricota</taxon>
        <taxon>Caudoviricetes</taxon>
        <taxon>Peduoviridae</taxon>
        <taxon>Maltschvirus</taxon>
        <taxon>Maltschvirus maltsch</taxon>
    </lineage>
</organism>
<sequence>MPWITGGLSLLGGLLGGNSAQNSARQQAAAQQEAARLAAEEARFRPVGVTTRFGTSQFTTGPDGRVSGAGYTLSPEMQAMQDRFLGLAGQGLSQAEGAQQQFAPLQEAGQGLFGLGQQYLAQSPQQAAQQYMASQQELLAPSRERQMSQLQNTLFQQGRGGLSVGATGARPSGAAGLGATTPEMEAYYNAMAQQDAALAAQADQAGQQRALFGAGLLGTGGNLITQGYQGQVGALSPYQAYLQGATGLETLGQQPLDIGINIGAKGMSPSAANAIYGGGMGAAGTNAAANAYNPFATALVQGSQNPQLVNSIQNLFGGGRSPGFVDYVNTGNTANLSPYYQNRLFGT</sequence>
<evidence type="ECO:0000313" key="1">
    <source>
        <dbReference type="EMBL" id="CAB5222961.1"/>
    </source>
</evidence>
<name>A0A6J7WY51_9CAUD</name>
<gene>
    <name evidence="1" type="ORF">UFOVP376_38</name>
</gene>